<evidence type="ECO:0000313" key="2">
    <source>
        <dbReference type="Proteomes" id="UP000240904"/>
    </source>
</evidence>
<evidence type="ECO:0000313" key="1">
    <source>
        <dbReference type="EMBL" id="PSW05660.1"/>
    </source>
</evidence>
<keyword evidence="2" id="KW-1185">Reference proteome</keyword>
<reference evidence="1 2" key="1">
    <citation type="submission" date="2018-03" db="EMBL/GenBank/DDBJ databases">
        <title>Whole genome sequencing of Histamine producing bacteria.</title>
        <authorList>
            <person name="Butler K."/>
        </authorList>
    </citation>
    <scope>NUCLEOTIDE SEQUENCE [LARGE SCALE GENOMIC DNA]</scope>
    <source>
        <strain evidence="1 2">DSM 16190</strain>
    </source>
</reference>
<gene>
    <name evidence="1" type="ORF">C9I89_07885</name>
</gene>
<dbReference type="OrthoDB" id="6505258at2"/>
<accession>A0A2T3N0C7</accession>
<dbReference type="RefSeq" id="WP_107282812.1">
    <property type="nucleotide sequence ID" value="NZ_PYMC01000004.1"/>
</dbReference>
<organism evidence="1 2">
    <name type="scientific">Photobacterium lipolyticum</name>
    <dbReference type="NCBI Taxonomy" id="266810"/>
    <lineage>
        <taxon>Bacteria</taxon>
        <taxon>Pseudomonadati</taxon>
        <taxon>Pseudomonadota</taxon>
        <taxon>Gammaproteobacteria</taxon>
        <taxon>Vibrionales</taxon>
        <taxon>Vibrionaceae</taxon>
        <taxon>Photobacterium</taxon>
    </lineage>
</organism>
<sequence>MGQALERIEHQFPRPAEESIAQCHALFNCESQLGLLYDNLEEKVKRTLCFSAGLKQRHVEMKLHELNTIERKALHNAINTLADALKPLAHQLFKEFR</sequence>
<dbReference type="Proteomes" id="UP000240904">
    <property type="component" value="Unassembled WGS sequence"/>
</dbReference>
<proteinExistence type="predicted"/>
<dbReference type="AlphaFoldDB" id="A0A2T3N0C7"/>
<protein>
    <submittedName>
        <fullName evidence="1">Uncharacterized protein</fullName>
    </submittedName>
</protein>
<dbReference type="EMBL" id="PYMC01000004">
    <property type="protein sequence ID" value="PSW05660.1"/>
    <property type="molecule type" value="Genomic_DNA"/>
</dbReference>
<comment type="caution">
    <text evidence="1">The sequence shown here is derived from an EMBL/GenBank/DDBJ whole genome shotgun (WGS) entry which is preliminary data.</text>
</comment>
<name>A0A2T3N0C7_9GAMM</name>